<protein>
    <submittedName>
        <fullName evidence="8">Radical SAM super protein</fullName>
        <ecNumber evidence="8">2.-.-.-</ecNumber>
    </submittedName>
</protein>
<dbReference type="InterPro" id="IPR006158">
    <property type="entry name" value="Cobalamin-bd"/>
</dbReference>
<evidence type="ECO:0000259" key="7">
    <source>
        <dbReference type="PROSITE" id="PS51918"/>
    </source>
</evidence>
<comment type="cofactor">
    <cofactor evidence="1">
        <name>[4Fe-4S] cluster</name>
        <dbReference type="ChEBI" id="CHEBI:49883"/>
    </cofactor>
</comment>
<dbReference type="PATRIC" id="fig|49338.4.peg.5491"/>
<evidence type="ECO:0000256" key="3">
    <source>
        <dbReference type="ARBA" id="ARBA00022723"/>
    </source>
</evidence>
<dbReference type="SMART" id="SM00729">
    <property type="entry name" value="Elp3"/>
    <property type="match status" value="1"/>
</dbReference>
<dbReference type="EC" id="2.-.-.-" evidence="8"/>
<evidence type="ECO:0000256" key="1">
    <source>
        <dbReference type="ARBA" id="ARBA00001966"/>
    </source>
</evidence>
<dbReference type="SFLD" id="SFLDS00029">
    <property type="entry name" value="Radical_SAM"/>
    <property type="match status" value="1"/>
</dbReference>
<dbReference type="CDD" id="cd01335">
    <property type="entry name" value="Radical_SAM"/>
    <property type="match status" value="1"/>
</dbReference>
<reference evidence="8" key="1">
    <citation type="submission" date="2014-07" db="EMBL/GenBank/DDBJ databases">
        <authorList>
            <person name="Hornung V.Bastian."/>
        </authorList>
    </citation>
    <scope>NUCLEOTIDE SEQUENCE</scope>
    <source>
        <strain evidence="8">PCE-S</strain>
    </source>
</reference>
<evidence type="ECO:0000259" key="6">
    <source>
        <dbReference type="PROSITE" id="PS51332"/>
    </source>
</evidence>
<dbReference type="SUPFAM" id="SSF52242">
    <property type="entry name" value="Cobalamin (vitamin B12)-binding domain"/>
    <property type="match status" value="1"/>
</dbReference>
<dbReference type="Gene3D" id="3.40.50.280">
    <property type="entry name" value="Cobalamin-binding domain"/>
    <property type="match status" value="1"/>
</dbReference>
<dbReference type="GO" id="GO:0016740">
    <property type="term" value="F:transferase activity"/>
    <property type="evidence" value="ECO:0007669"/>
    <property type="project" value="UniProtKB-KW"/>
</dbReference>
<dbReference type="InterPro" id="IPR007197">
    <property type="entry name" value="rSAM"/>
</dbReference>
<dbReference type="RefSeq" id="WP_144677766.1">
    <property type="nucleotide sequence ID" value="NZ_LK996017.1"/>
</dbReference>
<dbReference type="InterPro" id="IPR023404">
    <property type="entry name" value="rSAM_horseshoe"/>
</dbReference>
<proteinExistence type="predicted"/>
<dbReference type="PROSITE" id="PS51332">
    <property type="entry name" value="B12_BINDING"/>
    <property type="match status" value="1"/>
</dbReference>
<dbReference type="Pfam" id="PF02310">
    <property type="entry name" value="B12-binding"/>
    <property type="match status" value="1"/>
</dbReference>
<dbReference type="Pfam" id="PF13311">
    <property type="entry name" value="DUF4080"/>
    <property type="match status" value="1"/>
</dbReference>
<accession>A0A098B7Z1</accession>
<dbReference type="InterPro" id="IPR025288">
    <property type="entry name" value="DUF4080"/>
</dbReference>
<sequence>MRIVLVALNAKYVHTNLAIRYLRASVQGEFPDVDLREFTINESMERIEAELYEAKADVIGFSCYIWNLKETLAVIRRLRPVSPHTRIVVGGPEVSFEGEAFLRENPEIDGVVLGEGEITFLELLRAWESGASLSQVQGLAWRASSREIILNPPRRQLAMAELPNPYNHEEELKGRLAYVETTRGCPFNCQYCLSSTFQGVRYLPPERFRQILRQTLRYGARTIKLVDRTFNVNKEHALRILDIAREEAAHYPPEAGIRVHCEMAGELLDEEWLLYLQDYPQDLVQFEIGVQSTHPETLAAIHRPQHFERWAKYIREMQRLNKAHLHLDLIAGLPKEGWESFRRSFNEVYDVQPDMLQLGFLKVLKGSGLREQRGEYGLVFAPDPPYTILQTDDLSHDELLRLHRLEELLDRYYNSGRFSHSLAWAVGNYPTPFDFYHEFAEFWHGQGWFRQSWSAKALFEKLWDFAAAQKKAWGAELTAALRERLRLDYYLWERPNGVPDYLLPAEGALPPNYGEMKFSLQQHRGWEQIIPEFPGMDRRQWSRATAVEYFQEPQPRWLLFFYNKGRTQTYPVPEDFFNEVY</sequence>
<dbReference type="SUPFAM" id="SSF102114">
    <property type="entry name" value="Radical SAM enzymes"/>
    <property type="match status" value="1"/>
</dbReference>
<evidence type="ECO:0000313" key="8">
    <source>
        <dbReference type="EMBL" id="CDX04988.1"/>
    </source>
</evidence>
<evidence type="ECO:0000256" key="5">
    <source>
        <dbReference type="ARBA" id="ARBA00023014"/>
    </source>
</evidence>
<dbReference type="PANTHER" id="PTHR43409:SF16">
    <property type="entry name" value="SLR0320 PROTEIN"/>
    <property type="match status" value="1"/>
</dbReference>
<feature type="domain" description="Radical SAM core" evidence="7">
    <location>
        <begin position="171"/>
        <end position="417"/>
    </location>
</feature>
<keyword evidence="4" id="KW-0408">Iron</keyword>
<feature type="domain" description="B12-binding" evidence="6">
    <location>
        <begin position="1"/>
        <end position="134"/>
    </location>
</feature>
<keyword evidence="5" id="KW-0411">Iron-sulfur</keyword>
<dbReference type="CDD" id="cd02068">
    <property type="entry name" value="radical_SAM_B12_BD"/>
    <property type="match status" value="1"/>
</dbReference>
<dbReference type="SFLD" id="SFLDG01123">
    <property type="entry name" value="methyltransferase_(Class_B)"/>
    <property type="match status" value="1"/>
</dbReference>
<name>A0A098B7Z1_DESHA</name>
<evidence type="ECO:0000256" key="2">
    <source>
        <dbReference type="ARBA" id="ARBA00022691"/>
    </source>
</evidence>
<dbReference type="PANTHER" id="PTHR43409">
    <property type="entry name" value="ANAEROBIC MAGNESIUM-PROTOPORPHYRIN IX MONOMETHYL ESTER CYCLASE-RELATED"/>
    <property type="match status" value="1"/>
</dbReference>
<evidence type="ECO:0000256" key="4">
    <source>
        <dbReference type="ARBA" id="ARBA00023004"/>
    </source>
</evidence>
<dbReference type="AlphaFoldDB" id="A0A098B7Z1"/>
<dbReference type="Pfam" id="PF04055">
    <property type="entry name" value="Radical_SAM"/>
    <property type="match status" value="1"/>
</dbReference>
<gene>
    <name evidence="8" type="ORF">DPCES_5102</name>
</gene>
<dbReference type="GO" id="GO:0046872">
    <property type="term" value="F:metal ion binding"/>
    <property type="evidence" value="ECO:0007669"/>
    <property type="project" value="UniProtKB-KW"/>
</dbReference>
<organism evidence="8">
    <name type="scientific">Desulfitobacterium hafniense</name>
    <name type="common">Desulfitobacterium frappieri</name>
    <dbReference type="NCBI Taxonomy" id="49338"/>
    <lineage>
        <taxon>Bacteria</taxon>
        <taxon>Bacillati</taxon>
        <taxon>Bacillota</taxon>
        <taxon>Clostridia</taxon>
        <taxon>Eubacteriales</taxon>
        <taxon>Desulfitobacteriaceae</taxon>
        <taxon>Desulfitobacterium</taxon>
    </lineage>
</organism>
<dbReference type="GO" id="GO:0051539">
    <property type="term" value="F:4 iron, 4 sulfur cluster binding"/>
    <property type="evidence" value="ECO:0007669"/>
    <property type="project" value="UniProtKB-KW"/>
</dbReference>
<dbReference type="GO" id="GO:0005829">
    <property type="term" value="C:cytosol"/>
    <property type="evidence" value="ECO:0007669"/>
    <property type="project" value="TreeGrafter"/>
</dbReference>
<keyword evidence="3" id="KW-0479">Metal-binding</keyword>
<dbReference type="SFLD" id="SFLDG01082">
    <property type="entry name" value="B12-binding_domain_containing"/>
    <property type="match status" value="1"/>
</dbReference>
<dbReference type="EMBL" id="LK996017">
    <property type="protein sequence ID" value="CDX04988.1"/>
    <property type="molecule type" value="Genomic_DNA"/>
</dbReference>
<dbReference type="InterPro" id="IPR036724">
    <property type="entry name" value="Cobalamin-bd_sf"/>
</dbReference>
<keyword evidence="2" id="KW-0949">S-adenosyl-L-methionine</keyword>
<dbReference type="PROSITE" id="PS51918">
    <property type="entry name" value="RADICAL_SAM"/>
    <property type="match status" value="1"/>
</dbReference>
<dbReference type="Gene3D" id="3.80.30.20">
    <property type="entry name" value="tm_1862 like domain"/>
    <property type="match status" value="1"/>
</dbReference>
<dbReference type="InterPro" id="IPR058240">
    <property type="entry name" value="rSAM_sf"/>
</dbReference>
<dbReference type="GO" id="GO:0031419">
    <property type="term" value="F:cobalamin binding"/>
    <property type="evidence" value="ECO:0007669"/>
    <property type="project" value="InterPro"/>
</dbReference>
<keyword evidence="8" id="KW-0808">Transferase</keyword>
<dbReference type="InterPro" id="IPR051198">
    <property type="entry name" value="BchE-like"/>
</dbReference>
<dbReference type="InterPro" id="IPR034466">
    <property type="entry name" value="Methyltransferase_Class_B"/>
</dbReference>
<dbReference type="InterPro" id="IPR006638">
    <property type="entry name" value="Elp3/MiaA/NifB-like_rSAM"/>
</dbReference>